<evidence type="ECO:0000256" key="7">
    <source>
        <dbReference type="ARBA" id="ARBA00023136"/>
    </source>
</evidence>
<reference evidence="11 12" key="1">
    <citation type="submission" date="2015-08" db="EMBL/GenBank/DDBJ databases">
        <authorList>
            <person name="Babu N.S."/>
            <person name="Beckwith C.J."/>
            <person name="Beseler K.G."/>
            <person name="Brison A."/>
            <person name="Carone J.V."/>
            <person name="Caskin T.P."/>
            <person name="Diamond M."/>
            <person name="Durham M.E."/>
            <person name="Foxe J.M."/>
            <person name="Go M."/>
            <person name="Henderson B.A."/>
            <person name="Jones I.B."/>
            <person name="McGettigan J.A."/>
            <person name="Micheletti S.J."/>
            <person name="Nasrallah M.E."/>
            <person name="Ortiz D."/>
            <person name="Piller C.R."/>
            <person name="Privatt S.R."/>
            <person name="Schneider S.L."/>
            <person name="Sharp S."/>
            <person name="Smith T.C."/>
            <person name="Stanton J.D."/>
            <person name="Ullery H.E."/>
            <person name="Wilson R.J."/>
            <person name="Serrano M.G."/>
            <person name="Buck G."/>
            <person name="Lee V."/>
            <person name="Wang Y."/>
            <person name="Carvalho R."/>
            <person name="Voegtly L."/>
            <person name="Shi R."/>
            <person name="Duckworth R."/>
            <person name="Johnson A."/>
            <person name="Loviza R."/>
            <person name="Walstead R."/>
            <person name="Shah Z."/>
            <person name="Kiflezghi M."/>
            <person name="Wade K."/>
            <person name="Ball S.L."/>
            <person name="Bradley K.W."/>
            <person name="Asai D.J."/>
            <person name="Bowman C.A."/>
            <person name="Russell D.A."/>
            <person name="Pope W.H."/>
            <person name="Jacobs-Sera D."/>
            <person name="Hendrix R.W."/>
            <person name="Hatfull G.F."/>
        </authorList>
    </citation>
    <scope>NUCLEOTIDE SEQUENCE [LARGE SCALE GENOMIC DNA]</scope>
    <source>
        <strain evidence="11 12">DSM 27710</strain>
    </source>
</reference>
<dbReference type="OrthoDB" id="335193at2"/>
<dbReference type="Pfam" id="PF01553">
    <property type="entry name" value="Acyltransferase"/>
    <property type="match status" value="1"/>
</dbReference>
<dbReference type="AlphaFoldDB" id="A0A0K1P934"/>
<dbReference type="GO" id="GO:0004366">
    <property type="term" value="F:glycerol-3-phosphate O-acyltransferase activity"/>
    <property type="evidence" value="ECO:0007669"/>
    <property type="project" value="UniProtKB-EC"/>
</dbReference>
<evidence type="ECO:0000256" key="9">
    <source>
        <dbReference type="ARBA" id="ARBA00048427"/>
    </source>
</evidence>
<proteinExistence type="inferred from homology"/>
<dbReference type="UniPathway" id="UPA00557">
    <property type="reaction ID" value="UER00612"/>
</dbReference>
<dbReference type="Proteomes" id="UP000055590">
    <property type="component" value="Chromosome"/>
</dbReference>
<comment type="similarity">
    <text evidence="3">Belongs to the GPAT/DAPAT family.</text>
</comment>
<dbReference type="EC" id="2.3.1.15" evidence="4"/>
<dbReference type="InterPro" id="IPR041728">
    <property type="entry name" value="GPAT/DHAPAT_LPLAT"/>
</dbReference>
<dbReference type="GO" id="GO:0012505">
    <property type="term" value="C:endomembrane system"/>
    <property type="evidence" value="ECO:0007669"/>
    <property type="project" value="UniProtKB-SubCell"/>
</dbReference>
<gene>
    <name evidence="11" type="ORF">AKJ08_0313</name>
</gene>
<keyword evidence="12" id="KW-1185">Reference proteome</keyword>
<evidence type="ECO:0000256" key="8">
    <source>
        <dbReference type="ARBA" id="ARBA00023315"/>
    </source>
</evidence>
<evidence type="ECO:0000259" key="10">
    <source>
        <dbReference type="SMART" id="SM00563"/>
    </source>
</evidence>
<dbReference type="InterPro" id="IPR045520">
    <property type="entry name" value="GPAT/DHAPAT_C"/>
</dbReference>
<comment type="pathway">
    <text evidence="2">Phospholipid metabolism; CDP-diacylglycerol biosynthesis; CDP-diacylglycerol from sn-glycerol 3-phosphate: step 1/3.</text>
</comment>
<evidence type="ECO:0000313" key="12">
    <source>
        <dbReference type="Proteomes" id="UP000055590"/>
    </source>
</evidence>
<evidence type="ECO:0000256" key="5">
    <source>
        <dbReference type="ARBA" id="ARBA00013432"/>
    </source>
</evidence>
<dbReference type="KEGG" id="vin:AKJ08_0313"/>
<dbReference type="STRING" id="1391653.AKJ08_0313"/>
<name>A0A0K1P934_9BACT</name>
<comment type="catalytic activity">
    <reaction evidence="9">
        <text>sn-glycerol 3-phosphate + an acyl-CoA = a 1-acyl-sn-glycero-3-phosphate + CoA</text>
        <dbReference type="Rhea" id="RHEA:15325"/>
        <dbReference type="ChEBI" id="CHEBI:57287"/>
        <dbReference type="ChEBI" id="CHEBI:57597"/>
        <dbReference type="ChEBI" id="CHEBI:57970"/>
        <dbReference type="ChEBI" id="CHEBI:58342"/>
        <dbReference type="EC" id="2.3.1.15"/>
    </reaction>
</comment>
<dbReference type="PATRIC" id="fig|1391653.3.peg.324"/>
<evidence type="ECO:0000256" key="6">
    <source>
        <dbReference type="ARBA" id="ARBA00022679"/>
    </source>
</evidence>
<dbReference type="InterPro" id="IPR002123">
    <property type="entry name" value="Plipid/glycerol_acylTrfase"/>
</dbReference>
<dbReference type="CDD" id="cd07993">
    <property type="entry name" value="LPLAT_DHAPAT-like"/>
    <property type="match status" value="1"/>
</dbReference>
<keyword evidence="7" id="KW-0472">Membrane</keyword>
<dbReference type="GO" id="GO:0005886">
    <property type="term" value="C:plasma membrane"/>
    <property type="evidence" value="ECO:0007669"/>
    <property type="project" value="TreeGrafter"/>
</dbReference>
<evidence type="ECO:0000256" key="2">
    <source>
        <dbReference type="ARBA" id="ARBA00004765"/>
    </source>
</evidence>
<dbReference type="PANTHER" id="PTHR12563:SF17">
    <property type="entry name" value="DIHYDROXYACETONE PHOSPHATE ACYLTRANSFERASE"/>
    <property type="match status" value="1"/>
</dbReference>
<evidence type="ECO:0000256" key="1">
    <source>
        <dbReference type="ARBA" id="ARBA00004184"/>
    </source>
</evidence>
<dbReference type="GO" id="GO:0016024">
    <property type="term" value="P:CDP-diacylglycerol biosynthetic process"/>
    <property type="evidence" value="ECO:0007669"/>
    <property type="project" value="UniProtKB-UniPathway"/>
</dbReference>
<feature type="domain" description="Phospholipid/glycerol acyltransferase" evidence="10">
    <location>
        <begin position="339"/>
        <end position="466"/>
    </location>
</feature>
<keyword evidence="6 11" id="KW-0808">Transferase</keyword>
<comment type="subcellular location">
    <subcellularLocation>
        <location evidence="1">Endomembrane system</location>
        <topology evidence="1">Peripheral membrane protein</topology>
    </subcellularLocation>
</comment>
<evidence type="ECO:0000313" key="11">
    <source>
        <dbReference type="EMBL" id="AKU89926.1"/>
    </source>
</evidence>
<dbReference type="SMART" id="SM00563">
    <property type="entry name" value="PlsC"/>
    <property type="match status" value="1"/>
</dbReference>
<dbReference type="RefSeq" id="WP_050724440.1">
    <property type="nucleotide sequence ID" value="NZ_CP012332.1"/>
</dbReference>
<protein>
    <recommendedName>
        <fullName evidence="5">Glycerol-3-phosphate acyltransferase</fullName>
        <ecNumber evidence="4">2.3.1.15</ecNumber>
    </recommendedName>
</protein>
<sequence>MSTTETKAAPAAMHTRYGPLFRRLFRHFFEPVRFPDEAQALLEDLARRGTIVYVMRSAGILNFLYFNWAFARRGLPLARAVLGLSTFLYRPLVLILRRRTARGAEAVLQSARAGEASMVFLRRPSVLRSRGSSTDDPFAALVALQRTTDRPIYLVPQLLIFKRAPSRLRPGVTDVVLGSAEVPGRIHAFTSFLFNYKRSVVKVGMPIDLSEVVRAETGVPDEILARKVRGSLGVGLARELRSVVGPRLKSQRRMIDETLRDRALRAELVREAEASSRDLAVVEEEARRCLREISARYSPAWIDGANAVARWLFNRLYDGIDIDEEGLRAAAEASKQAPIVICPTHRSHIDYLLVSHVLVERGVTPPLVAAGANLSFWPLGPIFRRTGAFFIRRSFKGQRVYAASLSAYIRKVCRDGYTQEFYPEGGRTRTGRLLQPKFGLISIEVDAWIAGARDDLCFVPTAIDYEKIIEARAYARELAGGEKRREDIRGLLKTPAVLLSRWGRVHLQVAPPISLAALAKERGFDRSSFRRDERKALIRALAHRIARGMGDVQTITASSLTAAGLLHPFGPVLRSSELEARIRLLRKLAEAKRARFSKAMSIAPSDPTIPGPIREALAGFEADKAVKTFEQDGERAFRVEAHARSALDFYKNNIVHHFTEEAIVAASLLALGGATTRAKLTEPIGWLSRLLKNELSFRTDVSMDATIDEALERLDALGLLVREAESVRIREGQEPGMRLLRGQLADLIEAFRLLATTLDELSGGPMDRKRLVERCFVRGKEALDSGVIQGAEALSRPTFESAIAWLVEQGHLVPEGEKRLGLSEEWKPREPRQAFVDRLDRFLADGPA</sequence>
<dbReference type="PANTHER" id="PTHR12563">
    <property type="entry name" value="GLYCEROL-3-PHOSPHATE ACYLTRANSFERASE"/>
    <property type="match status" value="1"/>
</dbReference>
<evidence type="ECO:0000256" key="3">
    <source>
        <dbReference type="ARBA" id="ARBA00007937"/>
    </source>
</evidence>
<evidence type="ECO:0000256" key="4">
    <source>
        <dbReference type="ARBA" id="ARBA00013113"/>
    </source>
</evidence>
<dbReference type="InterPro" id="IPR022284">
    <property type="entry name" value="GPAT/DHAPAT"/>
</dbReference>
<dbReference type="EMBL" id="CP012332">
    <property type="protein sequence ID" value="AKU89926.1"/>
    <property type="molecule type" value="Genomic_DNA"/>
</dbReference>
<keyword evidence="8 11" id="KW-0012">Acyltransferase</keyword>
<dbReference type="SUPFAM" id="SSF69593">
    <property type="entry name" value="Glycerol-3-phosphate (1)-acyltransferase"/>
    <property type="match status" value="1"/>
</dbReference>
<dbReference type="PIRSF" id="PIRSF000437">
    <property type="entry name" value="GPAT_DHAPAT"/>
    <property type="match status" value="1"/>
</dbReference>
<accession>A0A0K1P934</accession>
<dbReference type="Pfam" id="PF19277">
    <property type="entry name" value="GPAT_C"/>
    <property type="match status" value="1"/>
</dbReference>
<organism evidence="11 12">
    <name type="scientific">Vulgatibacter incomptus</name>
    <dbReference type="NCBI Taxonomy" id="1391653"/>
    <lineage>
        <taxon>Bacteria</taxon>
        <taxon>Pseudomonadati</taxon>
        <taxon>Myxococcota</taxon>
        <taxon>Myxococcia</taxon>
        <taxon>Myxococcales</taxon>
        <taxon>Cystobacterineae</taxon>
        <taxon>Vulgatibacteraceae</taxon>
        <taxon>Vulgatibacter</taxon>
    </lineage>
</organism>